<proteinExistence type="predicted"/>
<dbReference type="Proteomes" id="UP000273044">
    <property type="component" value="Chromosome"/>
</dbReference>
<dbReference type="EMBL" id="LR134406">
    <property type="protein sequence ID" value="VEH71597.1"/>
    <property type="molecule type" value="Genomic_DNA"/>
</dbReference>
<gene>
    <name evidence="2" type="ORF">NCTC12967_02923</name>
</gene>
<evidence type="ECO:0000313" key="3">
    <source>
        <dbReference type="Proteomes" id="UP000273044"/>
    </source>
</evidence>
<feature type="region of interest" description="Disordered" evidence="1">
    <location>
        <begin position="125"/>
        <end position="145"/>
    </location>
</feature>
<keyword evidence="3" id="KW-1185">Reference proteome</keyword>
<sequence length="145" mass="15091">MFYEIDPATCFSIFDTVETHKDTAANSHTSVSGDIDSLGATCATGPAAPIQSALNKIYNRALTPAMSTAEQHTSNAVSCGRQAVHQYQLADQEQASNAASCGHEAQGGCETTINNEPLMGITSAARAANSPAEVKITDGKKTEGK</sequence>
<feature type="compositionally biased region" description="Basic and acidic residues" evidence="1">
    <location>
        <begin position="135"/>
        <end position="145"/>
    </location>
</feature>
<organism evidence="2 3">
    <name type="scientific">Arachnia propionica</name>
    <dbReference type="NCBI Taxonomy" id="1750"/>
    <lineage>
        <taxon>Bacteria</taxon>
        <taxon>Bacillati</taxon>
        <taxon>Actinomycetota</taxon>
        <taxon>Actinomycetes</taxon>
        <taxon>Propionibacteriales</taxon>
        <taxon>Propionibacteriaceae</taxon>
        <taxon>Arachnia</taxon>
    </lineage>
</organism>
<reference evidence="2 3" key="1">
    <citation type="submission" date="2018-12" db="EMBL/GenBank/DDBJ databases">
        <authorList>
            <consortium name="Pathogen Informatics"/>
        </authorList>
    </citation>
    <scope>NUCLEOTIDE SEQUENCE [LARGE SCALE GENOMIC DNA]</scope>
    <source>
        <strain evidence="2 3">NCTC12967</strain>
    </source>
</reference>
<dbReference type="InterPro" id="IPR045436">
    <property type="entry name" value="DUF6507"/>
</dbReference>
<dbReference type="GeneID" id="64408553"/>
<evidence type="ECO:0000256" key="1">
    <source>
        <dbReference type="SAM" id="MobiDB-lite"/>
    </source>
</evidence>
<protein>
    <submittedName>
        <fullName evidence="2">Uncharacterized protein</fullName>
    </submittedName>
</protein>
<dbReference type="AlphaFoldDB" id="A0A448N2G6"/>
<name>A0A448N2G6_9ACTN</name>
<accession>A0A448N2G6</accession>
<evidence type="ECO:0000313" key="2">
    <source>
        <dbReference type="EMBL" id="VEH71597.1"/>
    </source>
</evidence>
<dbReference type="RefSeq" id="WP_174525739.1">
    <property type="nucleotide sequence ID" value="NZ_LR134406.1"/>
</dbReference>
<dbReference type="Pfam" id="PF20117">
    <property type="entry name" value="DUF6507"/>
    <property type="match status" value="1"/>
</dbReference>